<dbReference type="GO" id="GO:0009231">
    <property type="term" value="P:riboflavin biosynthetic process"/>
    <property type="evidence" value="ECO:0007669"/>
    <property type="project" value="InterPro"/>
</dbReference>
<dbReference type="InterPro" id="IPR002734">
    <property type="entry name" value="RibDG_C"/>
</dbReference>
<dbReference type="EMBL" id="SNWQ01000036">
    <property type="protein sequence ID" value="TDO30672.1"/>
    <property type="molecule type" value="Genomic_DNA"/>
</dbReference>
<dbReference type="Gene3D" id="3.40.430.10">
    <property type="entry name" value="Dihydrofolate Reductase, subunit A"/>
    <property type="match status" value="1"/>
</dbReference>
<comment type="caution">
    <text evidence="2">The sequence shown here is derived from an EMBL/GenBank/DDBJ whole genome shotgun (WGS) entry which is preliminary data.</text>
</comment>
<dbReference type="RefSeq" id="WP_202869995.1">
    <property type="nucleotide sequence ID" value="NZ_SNWQ01000036.1"/>
</dbReference>
<feature type="domain" description="Bacterial bifunctional deaminase-reductase C-terminal" evidence="1">
    <location>
        <begin position="2"/>
        <end position="35"/>
    </location>
</feature>
<dbReference type="AlphaFoldDB" id="A0A4R6J5H9"/>
<evidence type="ECO:0000259" key="1">
    <source>
        <dbReference type="Pfam" id="PF01872"/>
    </source>
</evidence>
<keyword evidence="3" id="KW-1185">Reference proteome</keyword>
<dbReference type="InterPro" id="IPR024072">
    <property type="entry name" value="DHFR-like_dom_sf"/>
</dbReference>
<gene>
    <name evidence="2" type="ORF">EV643_13654</name>
</gene>
<proteinExistence type="predicted"/>
<dbReference type="Proteomes" id="UP000295388">
    <property type="component" value="Unassembled WGS sequence"/>
</dbReference>
<evidence type="ECO:0000313" key="3">
    <source>
        <dbReference type="Proteomes" id="UP000295388"/>
    </source>
</evidence>
<dbReference type="SUPFAM" id="SSF53597">
    <property type="entry name" value="Dihydrofolate reductase-like"/>
    <property type="match status" value="1"/>
</dbReference>
<evidence type="ECO:0000313" key="2">
    <source>
        <dbReference type="EMBL" id="TDO30672.1"/>
    </source>
</evidence>
<protein>
    <submittedName>
        <fullName evidence="2">RibD domain-containing protein</fullName>
    </submittedName>
</protein>
<name>A0A4R6J5H9_9ACTN</name>
<reference evidence="2 3" key="1">
    <citation type="submission" date="2019-03" db="EMBL/GenBank/DDBJ databases">
        <title>Genomic Encyclopedia of Type Strains, Phase III (KMG-III): the genomes of soil and plant-associated and newly described type strains.</title>
        <authorList>
            <person name="Whitman W."/>
        </authorList>
    </citation>
    <scope>NUCLEOTIDE SEQUENCE [LARGE SCALE GENOMIC DNA]</scope>
    <source>
        <strain evidence="2 3">VKM Ac-2527</strain>
    </source>
</reference>
<accession>A0A4R6J5H9</accession>
<sequence length="58" mass="6402">MQQYLRAGLIDELTLVVAPLLAGAGERLFDNVADALQNYQVTEMVSSTIATHLTVQRR</sequence>
<dbReference type="GO" id="GO:0008703">
    <property type="term" value="F:5-amino-6-(5-phosphoribosylamino)uracil reductase activity"/>
    <property type="evidence" value="ECO:0007669"/>
    <property type="project" value="InterPro"/>
</dbReference>
<dbReference type="Pfam" id="PF01872">
    <property type="entry name" value="RibD_C"/>
    <property type="match status" value="1"/>
</dbReference>
<organism evidence="2 3">
    <name type="scientific">Kribbella caucasensis</name>
    <dbReference type="NCBI Taxonomy" id="2512215"/>
    <lineage>
        <taxon>Bacteria</taxon>
        <taxon>Bacillati</taxon>
        <taxon>Actinomycetota</taxon>
        <taxon>Actinomycetes</taxon>
        <taxon>Propionibacteriales</taxon>
        <taxon>Kribbellaceae</taxon>
        <taxon>Kribbella</taxon>
    </lineage>
</organism>